<dbReference type="SUPFAM" id="SSF109755">
    <property type="entry name" value="PhoU-like"/>
    <property type="match status" value="1"/>
</dbReference>
<dbReference type="GO" id="GO:0030643">
    <property type="term" value="P:intracellular phosphate ion homeostasis"/>
    <property type="evidence" value="ECO:0007669"/>
    <property type="project" value="InterPro"/>
</dbReference>
<dbReference type="OrthoDB" id="7738at2157"/>
<dbReference type="Pfam" id="PF01895">
    <property type="entry name" value="PhoU"/>
    <property type="match status" value="2"/>
</dbReference>
<dbReference type="InterPro" id="IPR038078">
    <property type="entry name" value="PhoU-like_sf"/>
</dbReference>
<name>A0A7D5EG52_9EURY</name>
<dbReference type="InterPro" id="IPR026022">
    <property type="entry name" value="PhoU_dom"/>
</dbReference>
<comment type="subcellular location">
    <subcellularLocation>
        <location evidence="1 7">Cytoplasm</location>
    </subcellularLocation>
</comment>
<dbReference type="PANTHER" id="PTHR42930">
    <property type="entry name" value="PHOSPHATE-SPECIFIC TRANSPORT SYSTEM ACCESSORY PROTEIN PHOU"/>
    <property type="match status" value="1"/>
</dbReference>
<proteinExistence type="inferred from homology"/>
<accession>A0A7D5EG52</accession>
<evidence type="ECO:0000256" key="1">
    <source>
        <dbReference type="ARBA" id="ARBA00004496"/>
    </source>
</evidence>
<evidence type="ECO:0000256" key="6">
    <source>
        <dbReference type="ARBA" id="ARBA00022592"/>
    </source>
</evidence>
<dbReference type="EMBL" id="CP058215">
    <property type="protein sequence ID" value="QLC51096.1"/>
    <property type="molecule type" value="Genomic_DNA"/>
</dbReference>
<gene>
    <name evidence="9" type="primary">phoU</name>
    <name evidence="9" type="ORF">HWN40_13150</name>
</gene>
<evidence type="ECO:0000256" key="3">
    <source>
        <dbReference type="ARBA" id="ARBA00011738"/>
    </source>
</evidence>
<dbReference type="KEGG" id="mzi:HWN40_13150"/>
<evidence type="ECO:0000313" key="9">
    <source>
        <dbReference type="EMBL" id="QLC51096.1"/>
    </source>
</evidence>
<dbReference type="RefSeq" id="WP_176966151.1">
    <property type="nucleotide sequence ID" value="NZ_CP058215.1"/>
</dbReference>
<reference evidence="9 10" key="1">
    <citation type="submission" date="2020-06" db="EMBL/GenBank/DDBJ databases">
        <title>Methanolobus halotolerans sp. nov., isolated from a saline lake Tus in Siberia.</title>
        <authorList>
            <person name="Shen Y."/>
            <person name="Chen S.-C."/>
            <person name="Lai M.-C."/>
            <person name="Huang H.-H."/>
            <person name="Chiu H.-H."/>
            <person name="Tang S.-L."/>
            <person name="Rogozin D.Y."/>
            <person name="Degermendzhy A.G."/>
        </authorList>
    </citation>
    <scope>NUCLEOTIDE SEQUENCE [LARGE SCALE GENOMIC DNA]</scope>
    <source>
        <strain evidence="9 10">DSM 21339</strain>
    </source>
</reference>
<dbReference type="PIRSF" id="PIRSF003107">
    <property type="entry name" value="PhoU"/>
    <property type="match status" value="1"/>
</dbReference>
<dbReference type="FunFam" id="1.20.58.220:FF:000004">
    <property type="entry name" value="Phosphate-specific transport system accessory protein PhoU"/>
    <property type="match status" value="1"/>
</dbReference>
<keyword evidence="4 7" id="KW-0813">Transport</keyword>
<comment type="function">
    <text evidence="7">Plays a role in the regulation of phosphate uptake.</text>
</comment>
<dbReference type="Proteomes" id="UP000509594">
    <property type="component" value="Chromosome"/>
</dbReference>
<dbReference type="GeneID" id="55822639"/>
<dbReference type="GO" id="GO:0045936">
    <property type="term" value="P:negative regulation of phosphate metabolic process"/>
    <property type="evidence" value="ECO:0007669"/>
    <property type="project" value="InterPro"/>
</dbReference>
<comment type="similarity">
    <text evidence="2 7">Belongs to the PhoU family.</text>
</comment>
<keyword evidence="6 7" id="KW-0592">Phosphate transport</keyword>
<protein>
    <recommendedName>
        <fullName evidence="7">Phosphate-specific transport system accessory protein PhoU</fullName>
    </recommendedName>
</protein>
<organism evidence="9 10">
    <name type="scientific">Methanolobus zinderi</name>
    <dbReference type="NCBI Taxonomy" id="536044"/>
    <lineage>
        <taxon>Archaea</taxon>
        <taxon>Methanobacteriati</taxon>
        <taxon>Methanobacteriota</taxon>
        <taxon>Stenosarchaea group</taxon>
        <taxon>Methanomicrobia</taxon>
        <taxon>Methanosarcinales</taxon>
        <taxon>Methanosarcinaceae</taxon>
        <taxon>Methanolobus</taxon>
    </lineage>
</organism>
<feature type="domain" description="PhoU" evidence="8">
    <location>
        <begin position="119"/>
        <end position="204"/>
    </location>
</feature>
<evidence type="ECO:0000256" key="7">
    <source>
        <dbReference type="PIRNR" id="PIRNR003107"/>
    </source>
</evidence>
<evidence type="ECO:0000256" key="2">
    <source>
        <dbReference type="ARBA" id="ARBA00008107"/>
    </source>
</evidence>
<dbReference type="GO" id="GO:0006817">
    <property type="term" value="P:phosphate ion transport"/>
    <property type="evidence" value="ECO:0007669"/>
    <property type="project" value="UniProtKB-KW"/>
</dbReference>
<dbReference type="NCBIfam" id="TIGR02135">
    <property type="entry name" value="phoU_full"/>
    <property type="match status" value="1"/>
</dbReference>
<dbReference type="AlphaFoldDB" id="A0A7D5EG52"/>
<feature type="domain" description="PhoU" evidence="8">
    <location>
        <begin position="18"/>
        <end position="104"/>
    </location>
</feature>
<sequence length="216" mass="24925">MTRQRYQENLDTLKRYVIEMGEKSYKSVEDSMYSLNSIDMELAEQVIQGDREIDEYDLKIEKCVSQLIARQSPTAGDMRLVTSCLKISLDLERMSDLAVDIAKVTKCIEEEHTKPFSNILKMSEMGKQMLQHSMIAFETLDEDLARKTAAKDDEVDKLFYESENQLMEMMSEDKLIINNASYLLFVLRYLERIGDHACNICESVVYIASGERADLN</sequence>
<dbReference type="InterPro" id="IPR028366">
    <property type="entry name" value="PhoU"/>
</dbReference>
<dbReference type="PANTHER" id="PTHR42930:SF3">
    <property type="entry name" value="PHOSPHATE-SPECIFIC TRANSPORT SYSTEM ACCESSORY PROTEIN PHOU"/>
    <property type="match status" value="1"/>
</dbReference>
<evidence type="ECO:0000259" key="8">
    <source>
        <dbReference type="Pfam" id="PF01895"/>
    </source>
</evidence>
<evidence type="ECO:0000256" key="5">
    <source>
        <dbReference type="ARBA" id="ARBA00022490"/>
    </source>
</evidence>
<dbReference type="GO" id="GO:0005737">
    <property type="term" value="C:cytoplasm"/>
    <property type="evidence" value="ECO:0007669"/>
    <property type="project" value="UniProtKB-SubCell"/>
</dbReference>
<dbReference type="Gene3D" id="1.20.58.220">
    <property type="entry name" value="Phosphate transport system protein phou homolog 2, domain 2"/>
    <property type="match status" value="1"/>
</dbReference>
<evidence type="ECO:0000313" key="10">
    <source>
        <dbReference type="Proteomes" id="UP000509594"/>
    </source>
</evidence>
<evidence type="ECO:0000256" key="4">
    <source>
        <dbReference type="ARBA" id="ARBA00022448"/>
    </source>
</evidence>
<keyword evidence="5 7" id="KW-0963">Cytoplasm</keyword>
<keyword evidence="10" id="KW-1185">Reference proteome</keyword>
<comment type="subunit">
    <text evidence="3 7">Homodimer.</text>
</comment>